<proteinExistence type="predicted"/>
<evidence type="ECO:0000313" key="2">
    <source>
        <dbReference type="EMBL" id="KAJ1113827.1"/>
    </source>
</evidence>
<name>A0AAV7NFB0_PLEWA</name>
<comment type="caution">
    <text evidence="2">The sequence shown here is derived from an EMBL/GenBank/DDBJ whole genome shotgun (WGS) entry which is preliminary data.</text>
</comment>
<dbReference type="EMBL" id="JANPWB010000012">
    <property type="protein sequence ID" value="KAJ1113827.1"/>
    <property type="molecule type" value="Genomic_DNA"/>
</dbReference>
<gene>
    <name evidence="2" type="ORF">NDU88_002068</name>
</gene>
<evidence type="ECO:0000256" key="1">
    <source>
        <dbReference type="SAM" id="MobiDB-lite"/>
    </source>
</evidence>
<reference evidence="2" key="1">
    <citation type="journal article" date="2022" name="bioRxiv">
        <title>Sequencing and chromosome-scale assembly of the giantPleurodeles waltlgenome.</title>
        <authorList>
            <person name="Brown T."/>
            <person name="Elewa A."/>
            <person name="Iarovenko S."/>
            <person name="Subramanian E."/>
            <person name="Araus A.J."/>
            <person name="Petzold A."/>
            <person name="Susuki M."/>
            <person name="Suzuki K.-i.T."/>
            <person name="Hayashi T."/>
            <person name="Toyoda A."/>
            <person name="Oliveira C."/>
            <person name="Osipova E."/>
            <person name="Leigh N.D."/>
            <person name="Simon A."/>
            <person name="Yun M.H."/>
        </authorList>
    </citation>
    <scope>NUCLEOTIDE SEQUENCE</scope>
    <source>
        <strain evidence="2">20211129_DDA</strain>
        <tissue evidence="2">Liver</tissue>
    </source>
</reference>
<dbReference type="Proteomes" id="UP001066276">
    <property type="component" value="Chromosome 8"/>
</dbReference>
<evidence type="ECO:0000313" key="3">
    <source>
        <dbReference type="Proteomes" id="UP001066276"/>
    </source>
</evidence>
<protein>
    <submittedName>
        <fullName evidence="2">Uncharacterized protein</fullName>
    </submittedName>
</protein>
<organism evidence="2 3">
    <name type="scientific">Pleurodeles waltl</name>
    <name type="common">Iberian ribbed newt</name>
    <dbReference type="NCBI Taxonomy" id="8319"/>
    <lineage>
        <taxon>Eukaryota</taxon>
        <taxon>Metazoa</taxon>
        <taxon>Chordata</taxon>
        <taxon>Craniata</taxon>
        <taxon>Vertebrata</taxon>
        <taxon>Euteleostomi</taxon>
        <taxon>Amphibia</taxon>
        <taxon>Batrachia</taxon>
        <taxon>Caudata</taxon>
        <taxon>Salamandroidea</taxon>
        <taxon>Salamandridae</taxon>
        <taxon>Pleurodelinae</taxon>
        <taxon>Pleurodeles</taxon>
    </lineage>
</organism>
<accession>A0AAV7NFB0</accession>
<feature type="compositionally biased region" description="Basic and acidic residues" evidence="1">
    <location>
        <begin position="1"/>
        <end position="42"/>
    </location>
</feature>
<keyword evidence="3" id="KW-1185">Reference proteome</keyword>
<dbReference type="AlphaFoldDB" id="A0AAV7NFB0"/>
<feature type="region of interest" description="Disordered" evidence="1">
    <location>
        <begin position="1"/>
        <end position="69"/>
    </location>
</feature>
<sequence>MAENSAKKDAAGEGEEPKESSAGRDADGKEEKVEESSERVQRENLTTCHIPAPATSPYMGYEQLLGINK</sequence>